<name>A0ABV3QPV5_9GAMM</name>
<dbReference type="EMBL" id="JBFOHL010000008">
    <property type="protein sequence ID" value="MEW9624647.1"/>
    <property type="molecule type" value="Genomic_DNA"/>
</dbReference>
<reference evidence="3 4" key="1">
    <citation type="submission" date="2024-06" db="EMBL/GenBank/DDBJ databases">
        <authorList>
            <person name="Woo H."/>
        </authorList>
    </citation>
    <scope>NUCLEOTIDE SEQUENCE [LARGE SCALE GENOMIC DNA]</scope>
    <source>
        <strain evidence="3 4">S2-g</strain>
    </source>
</reference>
<evidence type="ECO:0000313" key="4">
    <source>
        <dbReference type="Proteomes" id="UP001556170"/>
    </source>
</evidence>
<keyword evidence="2" id="KW-0732">Signal</keyword>
<accession>A0ABV3QPV5</accession>
<comment type="caution">
    <text evidence="3">The sequence shown here is derived from an EMBL/GenBank/DDBJ whole genome shotgun (WGS) entry which is preliminary data.</text>
</comment>
<dbReference type="RefSeq" id="WP_367844953.1">
    <property type="nucleotide sequence ID" value="NZ_JBFOHL010000008.1"/>
</dbReference>
<evidence type="ECO:0000313" key="3">
    <source>
        <dbReference type="EMBL" id="MEW9624647.1"/>
    </source>
</evidence>
<feature type="signal peptide" evidence="2">
    <location>
        <begin position="1"/>
        <end position="21"/>
    </location>
</feature>
<sequence length="125" mass="12553">MKTQGVFVALALLLAPMLAHASCDAVKASIDAKLQAKGLQGYTLAVASHDEPAAGGKVVGQCEGDKQIVYTKGASSADQSASGGTPAHHPHAKMGMKPAGTKPEPSGMPRQSDEPHPAVPSTSGG</sequence>
<proteinExistence type="predicted"/>
<organism evidence="3 4">
    <name type="scientific">Rhodanobacter geophilus</name>
    <dbReference type="NCBI Taxonomy" id="3162488"/>
    <lineage>
        <taxon>Bacteria</taxon>
        <taxon>Pseudomonadati</taxon>
        <taxon>Pseudomonadota</taxon>
        <taxon>Gammaproteobacteria</taxon>
        <taxon>Lysobacterales</taxon>
        <taxon>Rhodanobacteraceae</taxon>
        <taxon>Rhodanobacter</taxon>
    </lineage>
</organism>
<evidence type="ECO:0000256" key="1">
    <source>
        <dbReference type="SAM" id="MobiDB-lite"/>
    </source>
</evidence>
<protein>
    <submittedName>
        <fullName evidence="3">DUF1161 domain-containing protein</fullName>
    </submittedName>
</protein>
<dbReference type="Pfam" id="PF06649">
    <property type="entry name" value="DUF1161"/>
    <property type="match status" value="1"/>
</dbReference>
<keyword evidence="4" id="KW-1185">Reference proteome</keyword>
<feature type="compositionally biased region" description="Low complexity" evidence="1">
    <location>
        <begin position="73"/>
        <end position="84"/>
    </location>
</feature>
<dbReference type="InterPro" id="IPR010595">
    <property type="entry name" value="DUF1161"/>
</dbReference>
<gene>
    <name evidence="3" type="ORF">ABQJ56_10435</name>
</gene>
<dbReference type="Proteomes" id="UP001556170">
    <property type="component" value="Unassembled WGS sequence"/>
</dbReference>
<feature type="region of interest" description="Disordered" evidence="1">
    <location>
        <begin position="71"/>
        <end position="125"/>
    </location>
</feature>
<feature type="chain" id="PRO_5046869089" evidence="2">
    <location>
        <begin position="22"/>
        <end position="125"/>
    </location>
</feature>
<evidence type="ECO:0000256" key="2">
    <source>
        <dbReference type="SAM" id="SignalP"/>
    </source>
</evidence>